<dbReference type="Proteomes" id="UP000670092">
    <property type="component" value="Unassembled WGS sequence"/>
</dbReference>
<proteinExistence type="predicted"/>
<protein>
    <submittedName>
        <fullName evidence="2">Uncharacterized protein</fullName>
    </submittedName>
</protein>
<evidence type="ECO:0000256" key="1">
    <source>
        <dbReference type="SAM" id="Phobius"/>
    </source>
</evidence>
<keyword evidence="1" id="KW-0472">Membrane</keyword>
<evidence type="ECO:0000313" key="2">
    <source>
        <dbReference type="EMBL" id="KAG5295650.1"/>
    </source>
</evidence>
<gene>
    <name evidence="2" type="ORF">I7I52_06001</name>
</gene>
<dbReference type="AlphaFoldDB" id="A0A8H7YTY0"/>
<feature type="transmembrane region" description="Helical" evidence="1">
    <location>
        <begin position="44"/>
        <end position="64"/>
    </location>
</feature>
<evidence type="ECO:0000313" key="3">
    <source>
        <dbReference type="Proteomes" id="UP000670092"/>
    </source>
</evidence>
<name>A0A8H7YTY0_AJECA</name>
<sequence length="99" mass="10758">MYSLSSEAPSNHVIRSSLSTNTKFSTLSTTSSPFFPSLFRRSSMPSLTACALAIYSGIATSFFSQAKYILRRSMGIFPAATEMKRVGVESGMHCDMAGR</sequence>
<dbReference type="EMBL" id="JAEVHI010000003">
    <property type="protein sequence ID" value="KAG5295650.1"/>
    <property type="molecule type" value="Genomic_DNA"/>
</dbReference>
<keyword evidence="1" id="KW-1133">Transmembrane helix</keyword>
<reference evidence="2 3" key="1">
    <citation type="submission" date="2021-01" db="EMBL/GenBank/DDBJ databases">
        <title>Chromosome-level genome assembly of a human fungal pathogen reveals clustering of transcriptionally co-regulated genes.</title>
        <authorList>
            <person name="Voorhies M."/>
            <person name="Cohen S."/>
            <person name="Shea T.P."/>
            <person name="Petrus S."/>
            <person name="Munoz J.F."/>
            <person name="Poplawski S."/>
            <person name="Goldman W.E."/>
            <person name="Michael T."/>
            <person name="Cuomo C.A."/>
            <person name="Sil A."/>
            <person name="Beyhan S."/>
        </authorList>
    </citation>
    <scope>NUCLEOTIDE SEQUENCE [LARGE SCALE GENOMIC DNA]</scope>
    <source>
        <strain evidence="2 3">G184AR</strain>
    </source>
</reference>
<comment type="caution">
    <text evidence="2">The sequence shown here is derived from an EMBL/GenBank/DDBJ whole genome shotgun (WGS) entry which is preliminary data.</text>
</comment>
<organism evidence="2 3">
    <name type="scientific">Ajellomyces capsulatus</name>
    <name type="common">Darling's disease fungus</name>
    <name type="synonym">Histoplasma capsulatum</name>
    <dbReference type="NCBI Taxonomy" id="5037"/>
    <lineage>
        <taxon>Eukaryota</taxon>
        <taxon>Fungi</taxon>
        <taxon>Dikarya</taxon>
        <taxon>Ascomycota</taxon>
        <taxon>Pezizomycotina</taxon>
        <taxon>Eurotiomycetes</taxon>
        <taxon>Eurotiomycetidae</taxon>
        <taxon>Onygenales</taxon>
        <taxon>Ajellomycetaceae</taxon>
        <taxon>Histoplasma</taxon>
    </lineage>
</organism>
<accession>A0A8H7YTY0</accession>
<dbReference type="VEuPathDB" id="FungiDB:I7I52_06001"/>
<keyword evidence="1" id="KW-0812">Transmembrane</keyword>